<sequence length="874" mass="98468">MGSKVFVTYKRKRLFSRSDHPHIDLLSETPSDIKESKISANFDKHDESIAERILQKEDREFGLCHDYTKEKVGENLPQCENCDSKFRDQCNKEHAANLQRLCAACAKQQDSSVSDRSQNLGKLEQGRWSPESDVKQVTSDPNVLLEGSPRESCRIDSAGQSKLLSVKSSSEYEDKGKDTFSISPPPDACSVVEPKPACLKNFDGKNCSPQMEGTAISGAFNLEETNKINKEQPSSLCNNLVTKRKLDSTLITFCRRSKRNRDIATPHIASEYADTTCVSETTAAASCPEDLKNEKVKSMNSLIGNEDKIYIKVKSRVVLRIMFIFDSLFGMFFHYERNFPVEPPNNSPSFSIPASSSAMAMHVDNPLHFPHGTAEKSAPFAVAQTFQDSPEEMSSLQGKARMDDKASRDIDCNVPLHCDSDENHLPGPSEVRHDSPGSTRKNKENMRSLQVQCTDTGSSMRSVSDKGKFIVDSPPVLAGTSSKNNYLQLFPENRSNDTPQLAKDKEKVSQLQPSSLQPSRFYGSSLISEQMVNSHACCPSFNEWPNVQLQPREAFQDFLQSTSGPAQSFLRHKMMLDNILMRTRAVRGSRSSFLDKFEYPTTWSEEELDCLWIGVRRHGRDNWDAILRDRRLHFLPWKTPRDLADRWQEEQSQLFRTTPISQVKYASPSDCLTDRVNSLLHSWSKGPLDEVQLSLGDARPLYENGVYKRPSAHFMNIPQYGHLQKLGTNSGMLSSYGYLGKCNWGLFNPSEGNLIPRDDAGPMNGSLPHWLRETVEIPPRPSDPTHVAVSSVSHCGTQWLNNPNFECSRTSQQPWLSNRYSFVLNNRCTNKPSIIRHGKTEPHEREVNKQDDLIVIPSDASSEETISDDHSVRP</sequence>
<feature type="domain" description="Myb-like" evidence="2">
    <location>
        <begin position="603"/>
        <end position="651"/>
    </location>
</feature>
<feature type="compositionally biased region" description="Basic and acidic residues" evidence="1">
    <location>
        <begin position="418"/>
        <end position="446"/>
    </location>
</feature>
<evidence type="ECO:0000313" key="3">
    <source>
        <dbReference type="EMBL" id="KAL0346050.1"/>
    </source>
</evidence>
<dbReference type="InterPro" id="IPR001005">
    <property type="entry name" value="SANT/Myb"/>
</dbReference>
<dbReference type="AlphaFoldDB" id="A0AAW2NQB7"/>
<dbReference type="InterPro" id="IPR009057">
    <property type="entry name" value="Homeodomain-like_sf"/>
</dbReference>
<evidence type="ECO:0000259" key="2">
    <source>
        <dbReference type="PROSITE" id="PS50090"/>
    </source>
</evidence>
<proteinExistence type="predicted"/>
<feature type="region of interest" description="Disordered" evidence="1">
    <location>
        <begin position="417"/>
        <end position="466"/>
    </location>
</feature>
<accession>A0AAW2NQB7</accession>
<dbReference type="EMBL" id="JACGWJ010000019">
    <property type="protein sequence ID" value="KAL0346050.1"/>
    <property type="molecule type" value="Genomic_DNA"/>
</dbReference>
<dbReference type="Gene3D" id="1.10.10.60">
    <property type="entry name" value="Homeodomain-like"/>
    <property type="match status" value="1"/>
</dbReference>
<comment type="caution">
    <text evidence="3">The sequence shown here is derived from an EMBL/GenBank/DDBJ whole genome shotgun (WGS) entry which is preliminary data.</text>
</comment>
<reference evidence="3" key="1">
    <citation type="submission" date="2020-06" db="EMBL/GenBank/DDBJ databases">
        <authorList>
            <person name="Li T."/>
            <person name="Hu X."/>
            <person name="Zhang T."/>
            <person name="Song X."/>
            <person name="Zhang H."/>
            <person name="Dai N."/>
            <person name="Sheng W."/>
            <person name="Hou X."/>
            <person name="Wei L."/>
        </authorList>
    </citation>
    <scope>NUCLEOTIDE SEQUENCE</scope>
    <source>
        <strain evidence="3">G02</strain>
        <tissue evidence="3">Leaf</tissue>
    </source>
</reference>
<name>A0AAW2NQB7_SESRA</name>
<dbReference type="PROSITE" id="PS50090">
    <property type="entry name" value="MYB_LIKE"/>
    <property type="match status" value="1"/>
</dbReference>
<feature type="region of interest" description="Disordered" evidence="1">
    <location>
        <begin position="113"/>
        <end position="151"/>
    </location>
</feature>
<feature type="region of interest" description="Disordered" evidence="1">
    <location>
        <begin position="489"/>
        <end position="516"/>
    </location>
</feature>
<gene>
    <name evidence="3" type="ORF">Sradi_4436300</name>
</gene>
<protein>
    <submittedName>
        <fullName evidence="3">Protein CHROMATIN REMODELING 4</fullName>
    </submittedName>
</protein>
<dbReference type="CDD" id="cd11660">
    <property type="entry name" value="SANT_TRF"/>
    <property type="match status" value="1"/>
</dbReference>
<feature type="compositionally biased region" description="Basic and acidic residues" evidence="1">
    <location>
        <begin position="838"/>
        <end position="852"/>
    </location>
</feature>
<evidence type="ECO:0000256" key="1">
    <source>
        <dbReference type="SAM" id="MobiDB-lite"/>
    </source>
</evidence>
<dbReference type="SUPFAM" id="SSF46689">
    <property type="entry name" value="Homeodomain-like"/>
    <property type="match status" value="1"/>
</dbReference>
<feature type="compositionally biased region" description="Polar residues" evidence="1">
    <location>
        <begin position="447"/>
        <end position="462"/>
    </location>
</feature>
<organism evidence="3">
    <name type="scientific">Sesamum radiatum</name>
    <name type="common">Black benniseed</name>
    <dbReference type="NCBI Taxonomy" id="300843"/>
    <lineage>
        <taxon>Eukaryota</taxon>
        <taxon>Viridiplantae</taxon>
        <taxon>Streptophyta</taxon>
        <taxon>Embryophyta</taxon>
        <taxon>Tracheophyta</taxon>
        <taxon>Spermatophyta</taxon>
        <taxon>Magnoliopsida</taxon>
        <taxon>eudicotyledons</taxon>
        <taxon>Gunneridae</taxon>
        <taxon>Pentapetalae</taxon>
        <taxon>asterids</taxon>
        <taxon>lamiids</taxon>
        <taxon>Lamiales</taxon>
        <taxon>Pedaliaceae</taxon>
        <taxon>Sesamum</taxon>
    </lineage>
</organism>
<feature type="region of interest" description="Disordered" evidence="1">
    <location>
        <begin position="838"/>
        <end position="874"/>
    </location>
</feature>
<reference evidence="3" key="2">
    <citation type="journal article" date="2024" name="Plant">
        <title>Genomic evolution and insights into agronomic trait innovations of Sesamum species.</title>
        <authorList>
            <person name="Miao H."/>
            <person name="Wang L."/>
            <person name="Qu L."/>
            <person name="Liu H."/>
            <person name="Sun Y."/>
            <person name="Le M."/>
            <person name="Wang Q."/>
            <person name="Wei S."/>
            <person name="Zheng Y."/>
            <person name="Lin W."/>
            <person name="Duan Y."/>
            <person name="Cao H."/>
            <person name="Xiong S."/>
            <person name="Wang X."/>
            <person name="Wei L."/>
            <person name="Li C."/>
            <person name="Ma Q."/>
            <person name="Ju M."/>
            <person name="Zhao R."/>
            <person name="Li G."/>
            <person name="Mu C."/>
            <person name="Tian Q."/>
            <person name="Mei H."/>
            <person name="Zhang T."/>
            <person name="Gao T."/>
            <person name="Zhang H."/>
        </authorList>
    </citation>
    <scope>NUCLEOTIDE SEQUENCE</scope>
    <source>
        <strain evidence="3">G02</strain>
    </source>
</reference>
<dbReference type="Pfam" id="PF00249">
    <property type="entry name" value="Myb_DNA-binding"/>
    <property type="match status" value="1"/>
</dbReference>